<evidence type="ECO:0000256" key="7">
    <source>
        <dbReference type="SAM" id="Phobius"/>
    </source>
</evidence>
<feature type="transmembrane region" description="Helical" evidence="7">
    <location>
        <begin position="267"/>
        <end position="286"/>
    </location>
</feature>
<keyword evidence="5 7" id="KW-1133">Transmembrane helix</keyword>
<evidence type="ECO:0000256" key="5">
    <source>
        <dbReference type="ARBA" id="ARBA00022989"/>
    </source>
</evidence>
<gene>
    <name evidence="9" type="ORF">EDC28_103370</name>
</gene>
<dbReference type="Proteomes" id="UP000268033">
    <property type="component" value="Unassembled WGS sequence"/>
</dbReference>
<feature type="transmembrane region" description="Helical" evidence="7">
    <location>
        <begin position="382"/>
        <end position="403"/>
    </location>
</feature>
<evidence type="ECO:0000313" key="10">
    <source>
        <dbReference type="Proteomes" id="UP000268033"/>
    </source>
</evidence>
<feature type="transmembrane region" description="Helical" evidence="7">
    <location>
        <begin position="356"/>
        <end position="376"/>
    </location>
</feature>
<dbReference type="GO" id="GO:0005886">
    <property type="term" value="C:plasma membrane"/>
    <property type="evidence" value="ECO:0007669"/>
    <property type="project" value="UniProtKB-SubCell"/>
</dbReference>
<dbReference type="PROSITE" id="PS50850">
    <property type="entry name" value="MFS"/>
    <property type="match status" value="1"/>
</dbReference>
<feature type="domain" description="Major facilitator superfamily (MFS) profile" evidence="8">
    <location>
        <begin position="23"/>
        <end position="410"/>
    </location>
</feature>
<feature type="transmembrane region" description="Helical" evidence="7">
    <location>
        <begin position="239"/>
        <end position="261"/>
    </location>
</feature>
<organism evidence="9 10">
    <name type="scientific">Gallaecimonas pentaromativorans</name>
    <dbReference type="NCBI Taxonomy" id="584787"/>
    <lineage>
        <taxon>Bacteria</taxon>
        <taxon>Pseudomonadati</taxon>
        <taxon>Pseudomonadota</taxon>
        <taxon>Gammaproteobacteria</taxon>
        <taxon>Enterobacterales</taxon>
        <taxon>Gallaecimonadaceae</taxon>
        <taxon>Gallaecimonas</taxon>
    </lineage>
</organism>
<keyword evidence="2" id="KW-0813">Transport</keyword>
<evidence type="ECO:0000256" key="2">
    <source>
        <dbReference type="ARBA" id="ARBA00022448"/>
    </source>
</evidence>
<accession>A0A3N1PJF4</accession>
<feature type="transmembrane region" description="Helical" evidence="7">
    <location>
        <begin position="58"/>
        <end position="77"/>
    </location>
</feature>
<evidence type="ECO:0000256" key="6">
    <source>
        <dbReference type="ARBA" id="ARBA00023136"/>
    </source>
</evidence>
<dbReference type="STRING" id="584787.GCA_001247655_00047"/>
<dbReference type="AlphaFoldDB" id="A0A3N1PJF4"/>
<dbReference type="RefSeq" id="WP_211355721.1">
    <property type="nucleotide sequence ID" value="NZ_RJUL01000003.1"/>
</dbReference>
<protein>
    <submittedName>
        <fullName evidence="9">Putative MFS family arabinose efflux permease</fullName>
    </submittedName>
</protein>
<dbReference type="SUPFAM" id="SSF103473">
    <property type="entry name" value="MFS general substrate transporter"/>
    <property type="match status" value="1"/>
</dbReference>
<dbReference type="InterPro" id="IPR036259">
    <property type="entry name" value="MFS_trans_sf"/>
</dbReference>
<sequence length="544" mass="58099">MSSSPPTSTQASPSAMAPFSHASFTVLWLATVLSNVGTWMHDVGAGWLMSSMAPSPLMVALVQTATSLPLFLFALPAGALADILDKRKLLLSVQCVLAVTALSLGYVVYTGLITPTLLLLFTFVMGVGAALTAPAWQAIVPSLVPKPVLQQAVAINSVGINISRAIGPALGGLIIGISVAMPFFSNGLSFLMVILALLWWKPPQKPERLLPNEDLWGAVRAGVRYALHSAPLKATMARALGFFLFASAYWALLPLIARTVLKGDASLYGMMMGAVGVGAVSGAFIMPYFKAKLGADKLVALGTIGTASAMLILAAGFGHLVAIAVCLLAGVSWIFVLTSLNVSAQVALPEWVRARGLAIFVTVFFGAMSAGSIIWGQLSTKVGIPMALTIAACGALLAIPLTWRNKLQMGASLDLAPSMHWPEPVVEAQVNEDQGPVMITVEYLIDPAKGADFCRAAQDLRRHRQRDGAYAWGLFEDTAKPGRYLEYFLVQSWLEHLRQHHRATRADQDLQKNMLAFHIGEQPPLVEHFVAPKPVMPKGAKEST</sequence>
<feature type="transmembrane region" description="Helical" evidence="7">
    <location>
        <begin position="321"/>
        <end position="344"/>
    </location>
</feature>
<keyword evidence="6 7" id="KW-0472">Membrane</keyword>
<comment type="caution">
    <text evidence="9">The sequence shown here is derived from an EMBL/GenBank/DDBJ whole genome shotgun (WGS) entry which is preliminary data.</text>
</comment>
<dbReference type="Gene3D" id="1.20.1250.20">
    <property type="entry name" value="MFS general substrate transporter like domains"/>
    <property type="match status" value="1"/>
</dbReference>
<evidence type="ECO:0000313" key="9">
    <source>
        <dbReference type="EMBL" id="ROQ28775.1"/>
    </source>
</evidence>
<feature type="transmembrane region" description="Helical" evidence="7">
    <location>
        <begin position="89"/>
        <end position="109"/>
    </location>
</feature>
<dbReference type="PANTHER" id="PTHR23513:SF11">
    <property type="entry name" value="STAPHYLOFERRIN A TRANSPORTER"/>
    <property type="match status" value="1"/>
</dbReference>
<keyword evidence="3" id="KW-1003">Cell membrane</keyword>
<dbReference type="InterPro" id="IPR010290">
    <property type="entry name" value="TM_effector"/>
</dbReference>
<evidence type="ECO:0000256" key="4">
    <source>
        <dbReference type="ARBA" id="ARBA00022692"/>
    </source>
</evidence>
<evidence type="ECO:0000259" key="8">
    <source>
        <dbReference type="PROSITE" id="PS50850"/>
    </source>
</evidence>
<keyword evidence="10" id="KW-1185">Reference proteome</keyword>
<dbReference type="Pfam" id="PF05977">
    <property type="entry name" value="MFS_3"/>
    <property type="match status" value="1"/>
</dbReference>
<reference evidence="9 10" key="1">
    <citation type="submission" date="2018-11" db="EMBL/GenBank/DDBJ databases">
        <title>Genomic Encyclopedia of Type Strains, Phase IV (KMG-IV): sequencing the most valuable type-strain genomes for metagenomic binning, comparative biology and taxonomic classification.</title>
        <authorList>
            <person name="Goeker M."/>
        </authorList>
    </citation>
    <scope>NUCLEOTIDE SEQUENCE [LARGE SCALE GENOMIC DNA]</scope>
    <source>
        <strain evidence="9 10">DSM 21945</strain>
    </source>
</reference>
<keyword evidence="4 7" id="KW-0812">Transmembrane</keyword>
<feature type="transmembrane region" description="Helical" evidence="7">
    <location>
        <begin position="115"/>
        <end position="136"/>
    </location>
</feature>
<dbReference type="CDD" id="cd06173">
    <property type="entry name" value="MFS_MefA_like"/>
    <property type="match status" value="1"/>
</dbReference>
<dbReference type="GO" id="GO:0022857">
    <property type="term" value="F:transmembrane transporter activity"/>
    <property type="evidence" value="ECO:0007669"/>
    <property type="project" value="InterPro"/>
</dbReference>
<dbReference type="PANTHER" id="PTHR23513">
    <property type="entry name" value="INTEGRAL MEMBRANE EFFLUX PROTEIN-RELATED"/>
    <property type="match status" value="1"/>
</dbReference>
<name>A0A3N1PJF4_9GAMM</name>
<dbReference type="InterPro" id="IPR020846">
    <property type="entry name" value="MFS_dom"/>
</dbReference>
<dbReference type="EMBL" id="RJUL01000003">
    <property type="protein sequence ID" value="ROQ28775.1"/>
    <property type="molecule type" value="Genomic_DNA"/>
</dbReference>
<proteinExistence type="predicted"/>
<feature type="transmembrane region" description="Helical" evidence="7">
    <location>
        <begin position="298"/>
        <end position="315"/>
    </location>
</feature>
<evidence type="ECO:0000256" key="3">
    <source>
        <dbReference type="ARBA" id="ARBA00022475"/>
    </source>
</evidence>
<comment type="subcellular location">
    <subcellularLocation>
        <location evidence="1">Cell membrane</location>
        <topology evidence="1">Multi-pass membrane protein</topology>
    </subcellularLocation>
</comment>
<evidence type="ECO:0000256" key="1">
    <source>
        <dbReference type="ARBA" id="ARBA00004651"/>
    </source>
</evidence>
<feature type="transmembrane region" description="Helical" evidence="7">
    <location>
        <begin position="173"/>
        <end position="200"/>
    </location>
</feature>